<protein>
    <submittedName>
        <fullName evidence="1">Uncharacterized protein</fullName>
    </submittedName>
</protein>
<feature type="non-terminal residue" evidence="1">
    <location>
        <position position="1"/>
    </location>
</feature>
<reference evidence="1 2" key="1">
    <citation type="journal article" date="2020" name="Cell">
        <title>Large-Scale Comparative Analyses of Tick Genomes Elucidate Their Genetic Diversity and Vector Capacities.</title>
        <authorList>
            <consortium name="Tick Genome and Microbiome Consortium (TIGMIC)"/>
            <person name="Jia N."/>
            <person name="Wang J."/>
            <person name="Shi W."/>
            <person name="Du L."/>
            <person name="Sun Y."/>
            <person name="Zhan W."/>
            <person name="Jiang J.F."/>
            <person name="Wang Q."/>
            <person name="Zhang B."/>
            <person name="Ji P."/>
            <person name="Bell-Sakyi L."/>
            <person name="Cui X.M."/>
            <person name="Yuan T.T."/>
            <person name="Jiang B.G."/>
            <person name="Yang W.F."/>
            <person name="Lam T.T."/>
            <person name="Chang Q.C."/>
            <person name="Ding S.J."/>
            <person name="Wang X.J."/>
            <person name="Zhu J.G."/>
            <person name="Ruan X.D."/>
            <person name="Zhao L."/>
            <person name="Wei J.T."/>
            <person name="Ye R.Z."/>
            <person name="Que T.C."/>
            <person name="Du C.H."/>
            <person name="Zhou Y.H."/>
            <person name="Cheng J.X."/>
            <person name="Dai P.F."/>
            <person name="Guo W.B."/>
            <person name="Han X.H."/>
            <person name="Huang E.J."/>
            <person name="Li L.F."/>
            <person name="Wei W."/>
            <person name="Gao Y.C."/>
            <person name="Liu J.Z."/>
            <person name="Shao H.Z."/>
            <person name="Wang X."/>
            <person name="Wang C.C."/>
            <person name="Yang T.C."/>
            <person name="Huo Q.B."/>
            <person name="Li W."/>
            <person name="Chen H.Y."/>
            <person name="Chen S.E."/>
            <person name="Zhou L.G."/>
            <person name="Ni X.B."/>
            <person name="Tian J.H."/>
            <person name="Sheng Y."/>
            <person name="Liu T."/>
            <person name="Pan Y.S."/>
            <person name="Xia L.Y."/>
            <person name="Li J."/>
            <person name="Zhao F."/>
            <person name="Cao W.C."/>
        </authorList>
    </citation>
    <scope>NUCLEOTIDE SEQUENCE [LARGE SCALE GENOMIC DNA]</scope>
    <source>
        <strain evidence="1">Iper-2018</strain>
    </source>
</reference>
<name>A0AC60PMS9_IXOPE</name>
<sequence length="124" mass="13661">VAIGHWNFNRYSKLYRLFIIFSEACPVVADPMSDQLVAWMHKVLPFSKNARTHQDNHCADGGPWADASVKGVKADSRNASPLHCSSSPTNNKSQDVLGVALDVVLDVVFEVLEVILDVDLEVVL</sequence>
<gene>
    <name evidence="1" type="ORF">HPB47_001895</name>
</gene>
<dbReference type="EMBL" id="JABSTQ010010257">
    <property type="protein sequence ID" value="KAG0422272.1"/>
    <property type="molecule type" value="Genomic_DNA"/>
</dbReference>
<accession>A0AC60PMS9</accession>
<keyword evidence="2" id="KW-1185">Reference proteome</keyword>
<evidence type="ECO:0000313" key="2">
    <source>
        <dbReference type="Proteomes" id="UP000805193"/>
    </source>
</evidence>
<proteinExistence type="predicted"/>
<comment type="caution">
    <text evidence="1">The sequence shown here is derived from an EMBL/GenBank/DDBJ whole genome shotgun (WGS) entry which is preliminary data.</text>
</comment>
<evidence type="ECO:0000313" key="1">
    <source>
        <dbReference type="EMBL" id="KAG0422272.1"/>
    </source>
</evidence>
<dbReference type="Proteomes" id="UP000805193">
    <property type="component" value="Unassembled WGS sequence"/>
</dbReference>
<organism evidence="1 2">
    <name type="scientific">Ixodes persulcatus</name>
    <name type="common">Taiga tick</name>
    <dbReference type="NCBI Taxonomy" id="34615"/>
    <lineage>
        <taxon>Eukaryota</taxon>
        <taxon>Metazoa</taxon>
        <taxon>Ecdysozoa</taxon>
        <taxon>Arthropoda</taxon>
        <taxon>Chelicerata</taxon>
        <taxon>Arachnida</taxon>
        <taxon>Acari</taxon>
        <taxon>Parasitiformes</taxon>
        <taxon>Ixodida</taxon>
        <taxon>Ixodoidea</taxon>
        <taxon>Ixodidae</taxon>
        <taxon>Ixodinae</taxon>
        <taxon>Ixodes</taxon>
    </lineage>
</organism>